<dbReference type="PROSITE" id="PS01284">
    <property type="entry name" value="TNASE_2"/>
    <property type="match status" value="1"/>
</dbReference>
<organism evidence="5">
    <name type="scientific">Synechococcus elongatus PCC 11802</name>
    <dbReference type="NCBI Taxonomy" id="2283154"/>
    <lineage>
        <taxon>Bacteria</taxon>
        <taxon>Bacillati</taxon>
        <taxon>Cyanobacteriota</taxon>
        <taxon>Cyanophyceae</taxon>
        <taxon>Synechococcales</taxon>
        <taxon>Synechococcaceae</taxon>
        <taxon>Synechococcus</taxon>
    </lineage>
</organism>
<evidence type="ECO:0000256" key="2">
    <source>
        <dbReference type="ARBA" id="ARBA00022759"/>
    </source>
</evidence>
<proteinExistence type="predicted"/>
<dbReference type="GO" id="GO:0003676">
    <property type="term" value="F:nucleic acid binding"/>
    <property type="evidence" value="ECO:0007669"/>
    <property type="project" value="InterPro"/>
</dbReference>
<evidence type="ECO:0000259" key="4">
    <source>
        <dbReference type="PROSITE" id="PS50830"/>
    </source>
</evidence>
<evidence type="ECO:0000256" key="3">
    <source>
        <dbReference type="ARBA" id="ARBA00022801"/>
    </source>
</evidence>
<protein>
    <submittedName>
        <fullName evidence="5">Thermonuclease family protein</fullName>
    </submittedName>
</protein>
<dbReference type="PROSITE" id="PS50830">
    <property type="entry name" value="TNASE_3"/>
    <property type="match status" value="1"/>
</dbReference>
<dbReference type="Gene3D" id="2.40.50.90">
    <property type="match status" value="1"/>
</dbReference>
<dbReference type="InterPro" id="IPR016071">
    <property type="entry name" value="Staphylococal_nuclease_OB-fold"/>
</dbReference>
<dbReference type="PANTHER" id="PTHR12302:SF3">
    <property type="entry name" value="SERINE_THREONINE-PROTEIN KINASE 31"/>
    <property type="match status" value="1"/>
</dbReference>
<keyword evidence="2" id="KW-0255">Endonuclease</keyword>
<dbReference type="PANTHER" id="PTHR12302">
    <property type="entry name" value="EBNA2 BINDING PROTEIN P100"/>
    <property type="match status" value="1"/>
</dbReference>
<keyword evidence="3" id="KW-0378">Hydrolase</keyword>
<name>A0AAT9JTY1_SYNEL</name>
<dbReference type="EMBL" id="CP034671">
    <property type="protein sequence ID" value="QFZ92228.2"/>
    <property type="molecule type" value="Genomic_DNA"/>
</dbReference>
<sequence length="130" mass="14916">MSDGDSIAVEINGDRIRVRLACIDAPELAQDPIGTAARDRLKQLLPLGSVVRLRTIAEDRYGRTVAEVFYQEQNLNLQLVREGYAVVYRQFLEGCDRDAYFSVELEARQKKLGLWQSSEPVMPWNFRRGR</sequence>
<feature type="domain" description="TNase-like" evidence="4">
    <location>
        <begin position="1"/>
        <end position="117"/>
    </location>
</feature>
<evidence type="ECO:0000256" key="1">
    <source>
        <dbReference type="ARBA" id="ARBA00022722"/>
    </source>
</evidence>
<dbReference type="SMART" id="SM00318">
    <property type="entry name" value="SNc"/>
    <property type="match status" value="1"/>
</dbReference>
<dbReference type="InterPro" id="IPR035437">
    <property type="entry name" value="SNase_OB-fold_sf"/>
</dbReference>
<gene>
    <name evidence="5" type="ORF">EKO22_07515</name>
</gene>
<reference evidence="5" key="1">
    <citation type="submission" date="2024-01" db="EMBL/GenBank/DDBJ databases">
        <title>Synechococcus elongatus PCC 11802, a close yet different native of Synechococcus elongatus PCC 11801.</title>
        <authorList>
            <person name="Jaiswal D."/>
            <person name="Sengupta A."/>
            <person name="Sengupta S."/>
            <person name="Pakrasi H.B."/>
            <person name="Wangikar P."/>
        </authorList>
    </citation>
    <scope>NUCLEOTIDE SEQUENCE</scope>
    <source>
        <strain evidence="5">PCC 11802</strain>
    </source>
</reference>
<evidence type="ECO:0000313" key="5">
    <source>
        <dbReference type="EMBL" id="QFZ92228.2"/>
    </source>
</evidence>
<dbReference type="InterPro" id="IPR002071">
    <property type="entry name" value="Thermonucl_AS"/>
</dbReference>
<dbReference type="GO" id="GO:0004519">
    <property type="term" value="F:endonuclease activity"/>
    <property type="evidence" value="ECO:0007669"/>
    <property type="project" value="UniProtKB-KW"/>
</dbReference>
<dbReference type="RefSeq" id="WP_228383215.1">
    <property type="nucleotide sequence ID" value="NZ_CP034671.2"/>
</dbReference>
<dbReference type="Pfam" id="PF00565">
    <property type="entry name" value="SNase"/>
    <property type="match status" value="1"/>
</dbReference>
<dbReference type="GO" id="GO:0016787">
    <property type="term" value="F:hydrolase activity"/>
    <property type="evidence" value="ECO:0007669"/>
    <property type="project" value="UniProtKB-KW"/>
</dbReference>
<dbReference type="AlphaFoldDB" id="A0AAT9JTY1"/>
<accession>A0AAT9JTY1</accession>
<keyword evidence="1" id="KW-0540">Nuclease</keyword>
<dbReference type="SUPFAM" id="SSF50199">
    <property type="entry name" value="Staphylococcal nuclease"/>
    <property type="match status" value="1"/>
</dbReference>